<feature type="compositionally biased region" description="Polar residues" evidence="1">
    <location>
        <begin position="132"/>
        <end position="142"/>
    </location>
</feature>
<reference evidence="2" key="1">
    <citation type="submission" date="2020-05" db="EMBL/GenBank/DDBJ databases">
        <authorList>
            <person name="Chiriac C."/>
            <person name="Salcher M."/>
            <person name="Ghai R."/>
            <person name="Kavagutti S V."/>
        </authorList>
    </citation>
    <scope>NUCLEOTIDE SEQUENCE</scope>
</reference>
<name>A0A6J7X939_9CAUD</name>
<gene>
    <name evidence="2" type="ORF">UFOVP755_60</name>
</gene>
<proteinExistence type="predicted"/>
<feature type="region of interest" description="Disordered" evidence="1">
    <location>
        <begin position="78"/>
        <end position="101"/>
    </location>
</feature>
<feature type="region of interest" description="Disordered" evidence="1">
    <location>
        <begin position="132"/>
        <end position="158"/>
    </location>
</feature>
<protein>
    <submittedName>
        <fullName evidence="2">Uncharacterized protein</fullName>
    </submittedName>
</protein>
<dbReference type="EMBL" id="LR798356">
    <property type="protein sequence ID" value="CAB5226151.1"/>
    <property type="molecule type" value="Genomic_DNA"/>
</dbReference>
<sequence>MIDNKNQCIARVNDAINNDFKKSKTPVLSAAIFVAQYDEDTDEYALTMSVLRSWIKDEFGKKQLTNFDNYILAKGHKLERVHQKPQDTTPQVEDTPTQKTEIEKPLEIIPLEEIVADDERFLYENVVVETPKQAQSQPTYQAKIQPKARSNKPQPKKR</sequence>
<feature type="compositionally biased region" description="Polar residues" evidence="1">
    <location>
        <begin position="86"/>
        <end position="99"/>
    </location>
</feature>
<evidence type="ECO:0000256" key="1">
    <source>
        <dbReference type="SAM" id="MobiDB-lite"/>
    </source>
</evidence>
<evidence type="ECO:0000313" key="2">
    <source>
        <dbReference type="EMBL" id="CAB5226151.1"/>
    </source>
</evidence>
<organism evidence="2">
    <name type="scientific">uncultured Caudovirales phage</name>
    <dbReference type="NCBI Taxonomy" id="2100421"/>
    <lineage>
        <taxon>Viruses</taxon>
        <taxon>Duplodnaviria</taxon>
        <taxon>Heunggongvirae</taxon>
        <taxon>Uroviricota</taxon>
        <taxon>Caudoviricetes</taxon>
        <taxon>Peduoviridae</taxon>
        <taxon>Maltschvirus</taxon>
        <taxon>Maltschvirus maltsch</taxon>
    </lineage>
</organism>
<accession>A0A6J7X939</accession>